<protein>
    <submittedName>
        <fullName evidence="7">NAD(P)-dependent alcohol dehydrogenase</fullName>
    </submittedName>
</protein>
<evidence type="ECO:0000313" key="8">
    <source>
        <dbReference type="Proteomes" id="UP000705994"/>
    </source>
</evidence>
<keyword evidence="8" id="KW-1185">Reference proteome</keyword>
<dbReference type="Gene3D" id="3.90.180.10">
    <property type="entry name" value="Medium-chain alcohol dehydrogenases, catalytic domain"/>
    <property type="match status" value="1"/>
</dbReference>
<dbReference type="InterPro" id="IPR047109">
    <property type="entry name" value="CAD-like"/>
</dbReference>
<comment type="similarity">
    <text evidence="5">Belongs to the zinc-containing alcohol dehydrogenase family.</text>
</comment>
<evidence type="ECO:0000256" key="4">
    <source>
        <dbReference type="ARBA" id="ARBA00023002"/>
    </source>
</evidence>
<dbReference type="InterPro" id="IPR020843">
    <property type="entry name" value="ER"/>
</dbReference>
<comment type="caution">
    <text evidence="7">The sequence shown here is derived from an EMBL/GenBank/DDBJ whole genome shotgun (WGS) entry which is preliminary data.</text>
</comment>
<dbReference type="Pfam" id="PF00107">
    <property type="entry name" value="ADH_zinc_N"/>
    <property type="match status" value="1"/>
</dbReference>
<dbReference type="Gene3D" id="3.40.50.720">
    <property type="entry name" value="NAD(P)-binding Rossmann-like Domain"/>
    <property type="match status" value="1"/>
</dbReference>
<dbReference type="InterPro" id="IPR002328">
    <property type="entry name" value="ADH_Zn_CS"/>
</dbReference>
<keyword evidence="2 5" id="KW-0479">Metal-binding</keyword>
<evidence type="ECO:0000259" key="6">
    <source>
        <dbReference type="SMART" id="SM00829"/>
    </source>
</evidence>
<dbReference type="InterPro" id="IPR036291">
    <property type="entry name" value="NAD(P)-bd_dom_sf"/>
</dbReference>
<dbReference type="EMBL" id="JAHBFX010000009">
    <property type="protein sequence ID" value="MBZ6000175.1"/>
    <property type="molecule type" value="Genomic_DNA"/>
</dbReference>
<dbReference type="SUPFAM" id="SSF50129">
    <property type="entry name" value="GroES-like"/>
    <property type="match status" value="1"/>
</dbReference>
<proteinExistence type="inferred from homology"/>
<evidence type="ECO:0000256" key="2">
    <source>
        <dbReference type="ARBA" id="ARBA00022723"/>
    </source>
</evidence>
<feature type="domain" description="Enoyl reductase (ER)" evidence="6">
    <location>
        <begin position="12"/>
        <end position="342"/>
    </location>
</feature>
<evidence type="ECO:0000256" key="1">
    <source>
        <dbReference type="ARBA" id="ARBA00001947"/>
    </source>
</evidence>
<dbReference type="PANTHER" id="PTHR42683">
    <property type="entry name" value="ALDEHYDE REDUCTASE"/>
    <property type="match status" value="1"/>
</dbReference>
<reference evidence="7 8" key="1">
    <citation type="submission" date="2021-05" db="EMBL/GenBank/DDBJ databases">
        <title>Pangenome of Leuconostoc gelidum warrants species status for Leuconostoc gelidum subsp. gasicomitatum.</title>
        <authorList>
            <person name="Johansson P."/>
            <person name="Sade E."/>
            <person name="Hultman J."/>
            <person name="Auvinen P."/>
            <person name="Bjorkroth J."/>
        </authorList>
    </citation>
    <scope>NUCLEOTIDE SEQUENCE [LARGE SCALE GENOMIC DNA]</scope>
    <source>
        <strain evidence="7 8">AMKR21</strain>
    </source>
</reference>
<organism evidence="7 8">
    <name type="scientific">Leuconostoc gelidum subsp. gelidum</name>
    <dbReference type="NCBI Taxonomy" id="1607839"/>
    <lineage>
        <taxon>Bacteria</taxon>
        <taxon>Bacillati</taxon>
        <taxon>Bacillota</taxon>
        <taxon>Bacilli</taxon>
        <taxon>Lactobacillales</taxon>
        <taxon>Lactobacillaceae</taxon>
        <taxon>Leuconostoc</taxon>
        <taxon>Leuconostoc gelidum group</taxon>
    </lineage>
</organism>
<keyword evidence="3 5" id="KW-0862">Zinc</keyword>
<gene>
    <name evidence="7" type="ORF">KIJ07_07140</name>
</gene>
<dbReference type="Proteomes" id="UP000705994">
    <property type="component" value="Unassembled WGS sequence"/>
</dbReference>
<dbReference type="InterPro" id="IPR013154">
    <property type="entry name" value="ADH-like_N"/>
</dbReference>
<dbReference type="CDD" id="cd05283">
    <property type="entry name" value="CAD1"/>
    <property type="match status" value="1"/>
</dbReference>
<accession>A0ABS7V469</accession>
<dbReference type="PROSITE" id="PS00059">
    <property type="entry name" value="ADH_ZINC"/>
    <property type="match status" value="1"/>
</dbReference>
<name>A0ABS7V469_LEUGE</name>
<dbReference type="SMART" id="SM00829">
    <property type="entry name" value="PKS_ER"/>
    <property type="match status" value="1"/>
</dbReference>
<evidence type="ECO:0000313" key="7">
    <source>
        <dbReference type="EMBL" id="MBZ6000175.1"/>
    </source>
</evidence>
<dbReference type="RefSeq" id="WP_224155149.1">
    <property type="nucleotide sequence ID" value="NZ_JAHBFR010000001.1"/>
</dbReference>
<sequence>MSKVTALQAPSSNYEDFERTTIERRDLRSDDVAIDIKYCGICHSDIHQVDGDFHNSVFPMVPGHEITGIVSSVGDKVSDFKVGDHVGVGCFVDSCGECEYCLKGQEQFCTKGVVIVFNSKDYDGNNTLGGYSQSIVVKNKFVVKVPTSMDLASASPLLCAGITTYAPMKKWGVKSGMNIAIIGLGGLGHIAVQFAHALGANVTVLGHSLNKKDEAKQFGADSYYINNDDKTFEKLAGQFDFILNTTAVDLNVDLYLRLLKKDGVMVYVGLPSDAQSFHVFSLIAGEKIITASNVGGLALTQEMMDFSAEHNILPQIEMIDADYVPEAYKRILDSDVRYRFVIDMATL</sequence>
<dbReference type="SUPFAM" id="SSF51735">
    <property type="entry name" value="NAD(P)-binding Rossmann-fold domains"/>
    <property type="match status" value="1"/>
</dbReference>
<comment type="cofactor">
    <cofactor evidence="1 5">
        <name>Zn(2+)</name>
        <dbReference type="ChEBI" id="CHEBI:29105"/>
    </cofactor>
</comment>
<dbReference type="InterPro" id="IPR013149">
    <property type="entry name" value="ADH-like_C"/>
</dbReference>
<evidence type="ECO:0000256" key="5">
    <source>
        <dbReference type="RuleBase" id="RU361277"/>
    </source>
</evidence>
<dbReference type="InterPro" id="IPR011032">
    <property type="entry name" value="GroES-like_sf"/>
</dbReference>
<keyword evidence="4" id="KW-0560">Oxidoreductase</keyword>
<evidence type="ECO:0000256" key="3">
    <source>
        <dbReference type="ARBA" id="ARBA00022833"/>
    </source>
</evidence>
<dbReference type="Pfam" id="PF08240">
    <property type="entry name" value="ADH_N"/>
    <property type="match status" value="1"/>
</dbReference>